<dbReference type="InterPro" id="IPR020805">
    <property type="entry name" value="Cell_div_FtsZ_CS"/>
</dbReference>
<dbReference type="SUPFAM" id="SSF52490">
    <property type="entry name" value="Tubulin nucleotide-binding domain-like"/>
    <property type="match status" value="1"/>
</dbReference>
<dbReference type="InterPro" id="IPR000158">
    <property type="entry name" value="Cell_div_FtsZ"/>
</dbReference>
<evidence type="ECO:0000256" key="6">
    <source>
        <dbReference type="NCBIfam" id="TIGR00065"/>
    </source>
</evidence>
<dbReference type="InterPro" id="IPR045061">
    <property type="entry name" value="FtsZ/CetZ"/>
</dbReference>
<evidence type="ECO:0000259" key="8">
    <source>
        <dbReference type="SMART" id="SM00864"/>
    </source>
</evidence>
<dbReference type="Gene3D" id="3.30.1330.20">
    <property type="entry name" value="Tubulin/FtsZ, C-terminal domain"/>
    <property type="match status" value="1"/>
</dbReference>
<dbReference type="PRINTS" id="PR00423">
    <property type="entry name" value="CELLDVISFTSZ"/>
</dbReference>
<feature type="binding site" evidence="5">
    <location>
        <position position="134"/>
    </location>
    <ligand>
        <name>GTP</name>
        <dbReference type="ChEBI" id="CHEBI:37565"/>
    </ligand>
</feature>
<evidence type="ECO:0000313" key="11">
    <source>
        <dbReference type="Proteomes" id="UP001333102"/>
    </source>
</evidence>
<feature type="domain" description="Tubulin/FtsZ 2-layer sandwich" evidence="9">
    <location>
        <begin position="202"/>
        <end position="320"/>
    </location>
</feature>
<dbReference type="InterPro" id="IPR003008">
    <property type="entry name" value="Tubulin_FtsZ_GTPase"/>
</dbReference>
<dbReference type="EMBL" id="CP141614">
    <property type="protein sequence ID" value="WRP15840.1"/>
    <property type="molecule type" value="Genomic_DNA"/>
</dbReference>
<feature type="binding site" evidence="5">
    <location>
        <position position="138"/>
    </location>
    <ligand>
        <name>GTP</name>
        <dbReference type="ChEBI" id="CHEBI:37565"/>
    </ligand>
</feature>
<dbReference type="PANTHER" id="PTHR30314">
    <property type="entry name" value="CELL DIVISION PROTEIN FTSZ-RELATED"/>
    <property type="match status" value="1"/>
</dbReference>
<feature type="binding site" evidence="5">
    <location>
        <begin position="16"/>
        <end position="20"/>
    </location>
    <ligand>
        <name>GTP</name>
        <dbReference type="ChEBI" id="CHEBI:37565"/>
    </ligand>
</feature>
<dbReference type="SMART" id="SM00864">
    <property type="entry name" value="Tubulin"/>
    <property type="match status" value="1"/>
</dbReference>
<dbReference type="InterPro" id="IPR018316">
    <property type="entry name" value="Tubulin/FtsZ_2-layer-sand-dom"/>
</dbReference>
<keyword evidence="3 5" id="KW-0342">GTP-binding</keyword>
<dbReference type="GO" id="GO:0051301">
    <property type="term" value="P:cell division"/>
    <property type="evidence" value="ECO:0007669"/>
    <property type="project" value="UniProtKB-KW"/>
</dbReference>
<dbReference type="Proteomes" id="UP001333102">
    <property type="component" value="Chromosome"/>
</dbReference>
<keyword evidence="11" id="KW-1185">Reference proteome</keyword>
<gene>
    <name evidence="5 10" type="primary">ftsZ</name>
    <name evidence="10" type="ORF">VLY81_06720</name>
</gene>
<dbReference type="Gene3D" id="3.40.50.1440">
    <property type="entry name" value="Tubulin/FtsZ, GTPase domain"/>
    <property type="match status" value="1"/>
</dbReference>
<name>A0ABZ1BT96_9FIRM</name>
<evidence type="ECO:0000256" key="1">
    <source>
        <dbReference type="ARBA" id="ARBA00009690"/>
    </source>
</evidence>
<keyword evidence="5 7" id="KW-0132">Cell division</keyword>
<evidence type="ECO:0000256" key="5">
    <source>
        <dbReference type="HAMAP-Rule" id="MF_00909"/>
    </source>
</evidence>
<reference evidence="11" key="1">
    <citation type="submission" date="2023-12" db="EMBL/GenBank/DDBJ databases">
        <title>Novel isolates from deep terrestrial aquifers shed light on the physiology and ecology of the class Limnochordia.</title>
        <authorList>
            <person name="Karnachuk O.V."/>
            <person name="Lukina A.P."/>
            <person name="Avakyan M.R."/>
            <person name="Kadnikov V."/>
            <person name="Begmatov S."/>
            <person name="Beletsky A.V."/>
            <person name="Mardanov A.V."/>
            <person name="Ravin N.V."/>
        </authorList>
    </citation>
    <scope>NUCLEOTIDE SEQUENCE [LARGE SCALE GENOMIC DNA]</scope>
    <source>
        <strain evidence="11">LN</strain>
    </source>
</reference>
<dbReference type="Pfam" id="PF00091">
    <property type="entry name" value="Tubulin"/>
    <property type="match status" value="1"/>
</dbReference>
<dbReference type="PROSITE" id="PS01135">
    <property type="entry name" value="FTSZ_2"/>
    <property type="match status" value="1"/>
</dbReference>
<comment type="subunit">
    <text evidence="5">Homodimer. Polymerizes to form a dynamic ring structure in a strictly GTP-dependent manner. Interacts directly with several other division proteins.</text>
</comment>
<dbReference type="SMART" id="SM00865">
    <property type="entry name" value="Tubulin_C"/>
    <property type="match status" value="1"/>
</dbReference>
<organism evidence="10 11">
    <name type="scientific">Geochorda subterranea</name>
    <dbReference type="NCBI Taxonomy" id="3109564"/>
    <lineage>
        <taxon>Bacteria</taxon>
        <taxon>Bacillati</taxon>
        <taxon>Bacillota</taxon>
        <taxon>Limnochordia</taxon>
        <taxon>Limnochordales</taxon>
        <taxon>Geochordaceae</taxon>
        <taxon>Geochorda</taxon>
    </lineage>
</organism>
<dbReference type="NCBIfam" id="TIGR00065">
    <property type="entry name" value="ftsZ"/>
    <property type="match status" value="1"/>
</dbReference>
<comment type="similarity">
    <text evidence="1 5 7">Belongs to the FtsZ family.</text>
</comment>
<dbReference type="PROSITE" id="PS01134">
    <property type="entry name" value="FTSZ_1"/>
    <property type="match status" value="1"/>
</dbReference>
<feature type="domain" description="Tubulin/FtsZ GTPase" evidence="8">
    <location>
        <begin position="8"/>
        <end position="200"/>
    </location>
</feature>
<dbReference type="HAMAP" id="MF_00909">
    <property type="entry name" value="FtsZ"/>
    <property type="match status" value="1"/>
</dbReference>
<comment type="subcellular location">
    <subcellularLocation>
        <location evidence="5">Cytoplasm</location>
    </subcellularLocation>
    <text evidence="5">Assembles at midcell at the inner surface of the cytoplasmic membrane.</text>
</comment>
<evidence type="ECO:0000256" key="3">
    <source>
        <dbReference type="ARBA" id="ARBA00023134"/>
    </source>
</evidence>
<protein>
    <recommendedName>
        <fullName evidence="5 6">Cell division protein FtsZ</fullName>
    </recommendedName>
</protein>
<evidence type="ECO:0000256" key="7">
    <source>
        <dbReference type="RuleBase" id="RU000631"/>
    </source>
</evidence>
<keyword evidence="5 7" id="KW-0131">Cell cycle</keyword>
<keyword evidence="2 5" id="KW-0547">Nucleotide-binding</keyword>
<dbReference type="Pfam" id="PF12327">
    <property type="entry name" value="FtsZ_C"/>
    <property type="match status" value="1"/>
</dbReference>
<dbReference type="SUPFAM" id="SSF55307">
    <property type="entry name" value="Tubulin C-terminal domain-like"/>
    <property type="match status" value="1"/>
</dbReference>
<accession>A0ABZ1BT96</accession>
<dbReference type="InterPro" id="IPR024757">
    <property type="entry name" value="FtsZ_C"/>
</dbReference>
<comment type="function">
    <text evidence="5 7">Essential cell division protein that forms a contractile ring structure (Z ring) at the future cell division site. The regulation of the ring assembly controls the timing and the location of cell division. One of the functions of the FtsZ ring is to recruit other cell division proteins to the septum to produce a new cell wall between the dividing cells. Binds GTP and shows GTPase activity.</text>
</comment>
<dbReference type="InterPro" id="IPR037103">
    <property type="entry name" value="Tubulin/FtsZ-like_C"/>
</dbReference>
<keyword evidence="5" id="KW-0963">Cytoplasm</keyword>
<dbReference type="CDD" id="cd02201">
    <property type="entry name" value="FtsZ_type1"/>
    <property type="match status" value="1"/>
</dbReference>
<dbReference type="InterPro" id="IPR008280">
    <property type="entry name" value="Tub_FtsZ_C"/>
</dbReference>
<evidence type="ECO:0000256" key="4">
    <source>
        <dbReference type="ARBA" id="ARBA00023210"/>
    </source>
</evidence>
<dbReference type="PANTHER" id="PTHR30314:SF3">
    <property type="entry name" value="MITOCHONDRIAL DIVISION PROTEIN FSZA"/>
    <property type="match status" value="1"/>
</dbReference>
<feature type="binding site" evidence="5">
    <location>
        <position position="182"/>
    </location>
    <ligand>
        <name>GTP</name>
        <dbReference type="ChEBI" id="CHEBI:37565"/>
    </ligand>
</feature>
<evidence type="ECO:0000313" key="10">
    <source>
        <dbReference type="EMBL" id="WRP15840.1"/>
    </source>
</evidence>
<keyword evidence="4 5" id="KW-0717">Septation</keyword>
<dbReference type="InterPro" id="IPR036525">
    <property type="entry name" value="Tubulin/FtsZ_GTPase_sf"/>
</dbReference>
<evidence type="ECO:0000256" key="2">
    <source>
        <dbReference type="ARBA" id="ARBA00022741"/>
    </source>
</evidence>
<feature type="binding site" evidence="5">
    <location>
        <begin position="103"/>
        <end position="105"/>
    </location>
    <ligand>
        <name>GTP</name>
        <dbReference type="ChEBI" id="CHEBI:37565"/>
    </ligand>
</feature>
<proteinExistence type="inferred from homology"/>
<sequence length="358" mass="37751">MDSGPYANIKVVGVGGGGQNAVNRMIEAELRGVEFIAINTDAQALALSNAPHKLQIGEKLTKGLGAGSMPEIGQKAAEESRDLIREALQGADMVFITAGMGGGTGTGGAPVVAEIAREVAALTVAVVTRPFSFEGRRRMRQAEEGIANLRGRVDTLIVIPNDRLLQVVDKKTSIVDAFRLADDVLRQGVQGISDLITVPGLINLDFADVRTIMSNAGSALMGIGRASGSEDRAVKAARAAVSSPLLESSIQGAKGVLLNITGSSNLGLFEVNEAAQVVIEAADPEANVIFGAVIDDSLNDEVKVTVIATGFSDDRRDDQRPGQATRVRGGVPAREDRTLEIRPLVQDDLDIPPFLRRR</sequence>
<evidence type="ECO:0000259" key="9">
    <source>
        <dbReference type="SMART" id="SM00865"/>
    </source>
</evidence>